<reference evidence="2" key="1">
    <citation type="submission" date="2023-11" db="EMBL/GenBank/DDBJ databases">
        <title>Genome assemblies of two species of porcelain crab, Petrolisthes cinctipes and Petrolisthes manimaculis (Anomura: Porcellanidae).</title>
        <authorList>
            <person name="Angst P."/>
        </authorList>
    </citation>
    <scope>NUCLEOTIDE SEQUENCE</scope>
    <source>
        <strain evidence="2">PB745_02</strain>
        <tissue evidence="2">Gill</tissue>
    </source>
</reference>
<dbReference type="PROSITE" id="PS50878">
    <property type="entry name" value="RT_POL"/>
    <property type="match status" value="1"/>
</dbReference>
<evidence type="ECO:0000313" key="3">
    <source>
        <dbReference type="Proteomes" id="UP001292094"/>
    </source>
</evidence>
<dbReference type="SUPFAM" id="SSF56672">
    <property type="entry name" value="DNA/RNA polymerases"/>
    <property type="match status" value="1"/>
</dbReference>
<dbReference type="AlphaFoldDB" id="A0AAE1QA46"/>
<dbReference type="GO" id="GO:0071897">
    <property type="term" value="P:DNA biosynthetic process"/>
    <property type="evidence" value="ECO:0007669"/>
    <property type="project" value="UniProtKB-ARBA"/>
</dbReference>
<evidence type="ECO:0000259" key="1">
    <source>
        <dbReference type="PROSITE" id="PS50878"/>
    </source>
</evidence>
<dbReference type="PANTHER" id="PTHR47027:SF28">
    <property type="entry name" value="ENDONUCLEASE-REVERSE TRANSCRIPTASE"/>
    <property type="match status" value="1"/>
</dbReference>
<dbReference type="EMBL" id="JAWZYT010000503">
    <property type="protein sequence ID" value="KAK4322649.1"/>
    <property type="molecule type" value="Genomic_DNA"/>
</dbReference>
<dbReference type="PANTHER" id="PTHR47027">
    <property type="entry name" value="REVERSE TRANSCRIPTASE DOMAIN-CONTAINING PROTEIN"/>
    <property type="match status" value="1"/>
</dbReference>
<dbReference type="InterPro" id="IPR043128">
    <property type="entry name" value="Rev_trsase/Diguanyl_cyclase"/>
</dbReference>
<dbReference type="Pfam" id="PF00078">
    <property type="entry name" value="RVT_1"/>
    <property type="match status" value="1"/>
</dbReference>
<proteinExistence type="predicted"/>
<name>A0AAE1QA46_9EUCA</name>
<evidence type="ECO:0000313" key="2">
    <source>
        <dbReference type="EMBL" id="KAK4322649.1"/>
    </source>
</evidence>
<dbReference type="InterPro" id="IPR043502">
    <property type="entry name" value="DNA/RNA_pol_sf"/>
</dbReference>
<protein>
    <recommendedName>
        <fullName evidence="1">Reverse transcriptase domain-containing protein</fullName>
    </recommendedName>
</protein>
<sequence>MVQIGLHQGSALSSFLFNVVFDVLTEAVRENPPWCVLYADDVILLAKNKRALQRKFEHWREALESRALRISRNKTEYMTTDTDGDQKESIQMDGIKLKRVTSFKYLGSMLEPSGRLDKEIRHRIQSGWNNWKLTGVTCNRKVPVKLNGKIHKAVVMPAMMYALETAAMRKTEKRKLNVVETKMLRYKKQG</sequence>
<organism evidence="2 3">
    <name type="scientific">Petrolisthes manimaculis</name>
    <dbReference type="NCBI Taxonomy" id="1843537"/>
    <lineage>
        <taxon>Eukaryota</taxon>
        <taxon>Metazoa</taxon>
        <taxon>Ecdysozoa</taxon>
        <taxon>Arthropoda</taxon>
        <taxon>Crustacea</taxon>
        <taxon>Multicrustacea</taxon>
        <taxon>Malacostraca</taxon>
        <taxon>Eumalacostraca</taxon>
        <taxon>Eucarida</taxon>
        <taxon>Decapoda</taxon>
        <taxon>Pleocyemata</taxon>
        <taxon>Anomura</taxon>
        <taxon>Galatheoidea</taxon>
        <taxon>Porcellanidae</taxon>
        <taxon>Petrolisthes</taxon>
    </lineage>
</organism>
<gene>
    <name evidence="2" type="ORF">Pmani_006626</name>
</gene>
<dbReference type="Proteomes" id="UP001292094">
    <property type="component" value="Unassembled WGS sequence"/>
</dbReference>
<dbReference type="InterPro" id="IPR000477">
    <property type="entry name" value="RT_dom"/>
</dbReference>
<dbReference type="Gene3D" id="3.30.70.270">
    <property type="match status" value="1"/>
</dbReference>
<comment type="caution">
    <text evidence="2">The sequence shown here is derived from an EMBL/GenBank/DDBJ whole genome shotgun (WGS) entry which is preliminary data.</text>
</comment>
<keyword evidence="3" id="KW-1185">Reference proteome</keyword>
<accession>A0AAE1QA46</accession>
<feature type="domain" description="Reverse transcriptase" evidence="1">
    <location>
        <begin position="1"/>
        <end position="110"/>
    </location>
</feature>